<evidence type="ECO:0000256" key="1">
    <source>
        <dbReference type="ARBA" id="ARBA00023002"/>
    </source>
</evidence>
<accession>A0A7W2A7H8</accession>
<feature type="domain" description="Mannitol dehydrogenase N-terminal" evidence="5">
    <location>
        <begin position="28"/>
        <end position="265"/>
    </location>
</feature>
<evidence type="ECO:0000259" key="5">
    <source>
        <dbReference type="Pfam" id="PF01232"/>
    </source>
</evidence>
<keyword evidence="4" id="KW-0472">Membrane</keyword>
<sequence length="497" mass="55908">MERQQLNLDVIRQAGTLNQMKGGLLPEKVLQFGEGNFLRGFVDWMIHRMNMQGLFHGSVVAVQPTPRGKVVPVLNAQDGLYTVVLRGIDKGNVVDSREVISCISRGINPYTEWEKVLRAAANPDIQLVFSNTTEAGLEYQYEEYDPATSPRSFPGKLTACLYHRFKTFQGAPEAGWSIIPCELVDNNGEVLQERVLQIAGDWHLPGEFTDWVKHSNRFCNTLVDRIVTGFPKDNPDQFWSELGYRDDLITVGEPYHLFAIEADPAVQEIVPFHKAGLQVYWSDVTPFRELKVRILNGAHTMMAVVGHLHGKKTVLEVMETPELAAFIKKAINEEILPCIDLEDEVKKSFAQSVLERFQNPFNRHYLLDISLNSVSKFKARVMPTLSRFMASFGSVPFAIAYSLASLFVFYKPDRMEADHLIGKAGGEEYPIRDHEETLRFMQRAWQQSGDVSGAVKMILANGTLWGENLNQFAGLTDQVSEHVSDILQSGARLTGTS</sequence>
<gene>
    <name evidence="7" type="ORF">H1191_09715</name>
</gene>
<dbReference type="PANTHER" id="PTHR30524:SF0">
    <property type="entry name" value="ALTRONATE OXIDOREDUCTASE-RELATED"/>
    <property type="match status" value="1"/>
</dbReference>
<dbReference type="EMBL" id="JACEIQ010000008">
    <property type="protein sequence ID" value="MBA4494581.1"/>
    <property type="molecule type" value="Genomic_DNA"/>
</dbReference>
<dbReference type="Proteomes" id="UP000535491">
    <property type="component" value="Unassembled WGS sequence"/>
</dbReference>
<dbReference type="NCBIfam" id="NF002969">
    <property type="entry name" value="PRK03643.1"/>
    <property type="match status" value="1"/>
</dbReference>
<keyword evidence="2" id="KW-0520">NAD</keyword>
<dbReference type="Pfam" id="PF08125">
    <property type="entry name" value="Mannitol_dh_C"/>
    <property type="match status" value="1"/>
</dbReference>
<evidence type="ECO:0000313" key="7">
    <source>
        <dbReference type="EMBL" id="MBA4494581.1"/>
    </source>
</evidence>
<keyword evidence="4" id="KW-0812">Transmembrane</keyword>
<dbReference type="InterPro" id="IPR036291">
    <property type="entry name" value="NAD(P)-bd_dom_sf"/>
</dbReference>
<dbReference type="InterPro" id="IPR013131">
    <property type="entry name" value="Mannitol_DH_N"/>
</dbReference>
<dbReference type="SUPFAM" id="SSF48179">
    <property type="entry name" value="6-phosphogluconate dehydrogenase C-terminal domain-like"/>
    <property type="match status" value="1"/>
</dbReference>
<evidence type="ECO:0000256" key="2">
    <source>
        <dbReference type="ARBA" id="ARBA00023027"/>
    </source>
</evidence>
<dbReference type="SUPFAM" id="SSF51735">
    <property type="entry name" value="NAD(P)-binding Rossmann-fold domains"/>
    <property type="match status" value="1"/>
</dbReference>
<name>A0A7W2A7H8_9BACL</name>
<feature type="transmembrane region" description="Helical" evidence="4">
    <location>
        <begin position="388"/>
        <end position="410"/>
    </location>
</feature>
<organism evidence="7 8">
    <name type="scientific">Paenactinomyces guangxiensis</name>
    <dbReference type="NCBI Taxonomy" id="1490290"/>
    <lineage>
        <taxon>Bacteria</taxon>
        <taxon>Bacillati</taxon>
        <taxon>Bacillota</taxon>
        <taxon>Bacilli</taxon>
        <taxon>Bacillales</taxon>
        <taxon>Thermoactinomycetaceae</taxon>
        <taxon>Paenactinomyces</taxon>
    </lineage>
</organism>
<feature type="domain" description="Mannitol dehydrogenase C-terminal" evidence="6">
    <location>
        <begin position="283"/>
        <end position="486"/>
    </location>
</feature>
<evidence type="ECO:0000256" key="3">
    <source>
        <dbReference type="ARBA" id="ARBA00048615"/>
    </source>
</evidence>
<dbReference type="GO" id="GO:0008926">
    <property type="term" value="F:mannitol-1-phosphate 5-dehydrogenase activity"/>
    <property type="evidence" value="ECO:0007669"/>
    <property type="project" value="UniProtKB-EC"/>
</dbReference>
<dbReference type="Gene3D" id="1.10.1040.10">
    <property type="entry name" value="N-(1-d-carboxylethyl)-l-norvaline Dehydrogenase, domain 2"/>
    <property type="match status" value="1"/>
</dbReference>
<comment type="caution">
    <text evidence="7">The sequence shown here is derived from an EMBL/GenBank/DDBJ whole genome shotgun (WGS) entry which is preliminary data.</text>
</comment>
<dbReference type="RefSeq" id="WP_181751822.1">
    <property type="nucleotide sequence ID" value="NZ_JACEIQ010000008.1"/>
</dbReference>
<dbReference type="PANTHER" id="PTHR30524">
    <property type="entry name" value="MANNITOL-1-PHOSPHATE 5-DEHYDROGENASE"/>
    <property type="match status" value="1"/>
</dbReference>
<evidence type="ECO:0000313" key="8">
    <source>
        <dbReference type="Proteomes" id="UP000535491"/>
    </source>
</evidence>
<reference evidence="7 8" key="1">
    <citation type="submission" date="2020-07" db="EMBL/GenBank/DDBJ databases">
        <authorList>
            <person name="Feng H."/>
        </authorList>
    </citation>
    <scope>NUCLEOTIDE SEQUENCE [LARGE SCALE GENOMIC DNA]</scope>
    <source>
        <strain evidence="8">s-10</strain>
    </source>
</reference>
<evidence type="ECO:0000256" key="4">
    <source>
        <dbReference type="SAM" id="Phobius"/>
    </source>
</evidence>
<dbReference type="InterPro" id="IPR013118">
    <property type="entry name" value="Mannitol_DH_C"/>
</dbReference>
<protein>
    <submittedName>
        <fullName evidence="7">Tagaturonate reductase</fullName>
    </submittedName>
</protein>
<dbReference type="AlphaFoldDB" id="A0A7W2A7H8"/>
<dbReference type="GO" id="GO:0005829">
    <property type="term" value="C:cytosol"/>
    <property type="evidence" value="ECO:0007669"/>
    <property type="project" value="TreeGrafter"/>
</dbReference>
<dbReference type="InterPro" id="IPR008927">
    <property type="entry name" value="6-PGluconate_DH-like_C_sf"/>
</dbReference>
<dbReference type="GO" id="GO:0019592">
    <property type="term" value="P:mannitol catabolic process"/>
    <property type="evidence" value="ECO:0007669"/>
    <property type="project" value="TreeGrafter"/>
</dbReference>
<dbReference type="InterPro" id="IPR013328">
    <property type="entry name" value="6PGD_dom2"/>
</dbReference>
<evidence type="ECO:0000259" key="6">
    <source>
        <dbReference type="Pfam" id="PF08125"/>
    </source>
</evidence>
<keyword evidence="1" id="KW-0560">Oxidoreductase</keyword>
<keyword evidence="8" id="KW-1185">Reference proteome</keyword>
<dbReference type="Gene3D" id="3.40.50.720">
    <property type="entry name" value="NAD(P)-binding Rossmann-like Domain"/>
    <property type="match status" value="1"/>
</dbReference>
<proteinExistence type="predicted"/>
<dbReference type="Pfam" id="PF01232">
    <property type="entry name" value="Mannitol_dh"/>
    <property type="match status" value="1"/>
</dbReference>
<comment type="catalytic activity">
    <reaction evidence="3">
        <text>D-mannitol 1-phosphate + NAD(+) = beta-D-fructose 6-phosphate + NADH + H(+)</text>
        <dbReference type="Rhea" id="RHEA:19661"/>
        <dbReference type="ChEBI" id="CHEBI:15378"/>
        <dbReference type="ChEBI" id="CHEBI:57540"/>
        <dbReference type="ChEBI" id="CHEBI:57634"/>
        <dbReference type="ChEBI" id="CHEBI:57945"/>
        <dbReference type="ChEBI" id="CHEBI:61381"/>
        <dbReference type="EC" id="1.1.1.17"/>
    </reaction>
</comment>
<keyword evidence="4" id="KW-1133">Transmembrane helix</keyword>